<keyword evidence="3" id="KW-1185">Reference proteome</keyword>
<evidence type="ECO:0000313" key="2">
    <source>
        <dbReference type="EMBL" id="OOG22748.1"/>
    </source>
</evidence>
<dbReference type="RefSeq" id="WP_077279803.1">
    <property type="nucleotide sequence ID" value="NZ_MVBK01000093.1"/>
</dbReference>
<sequence>MMEQPLVFDVGGEPLLGILHEGAAGAEQGVLIVVGGPQYRVGSHRQFLLLARHLAAAGVPVLRFDYRGMGDSGGAQRDFERVGEDILAAIDVFIERVPQLRGVVLWGLCDAASASLMYAHRDPRVSGLVLANPWVRTEEGLAKAVLRHYYLKRVFSWEFWSGLVRGRLNPVASARSIGGMLMRVLGRPSASRAQAIADDGGPSPDEPLPDRMAWGWQRFRGSILLILSGADLTADEFRDTASTAPAWRGLLAESRVTLRELPGANHTFSKGGWRDQVAAWTQEWMTDIHLARD</sequence>
<feature type="domain" description="Serine aminopeptidase S33" evidence="1">
    <location>
        <begin position="46"/>
        <end position="154"/>
    </location>
</feature>
<dbReference type="PANTHER" id="PTHR43265">
    <property type="entry name" value="ESTERASE ESTD"/>
    <property type="match status" value="1"/>
</dbReference>
<comment type="caution">
    <text evidence="2">The sequence shown here is derived from an EMBL/GenBank/DDBJ whole genome shotgun (WGS) entry which is preliminary data.</text>
</comment>
<dbReference type="AlphaFoldDB" id="A0A1V3ND04"/>
<dbReference type="EMBL" id="MVBK01000093">
    <property type="protein sequence ID" value="OOG22748.1"/>
    <property type="molecule type" value="Genomic_DNA"/>
</dbReference>
<organism evidence="2 3">
    <name type="scientific">Thioalkalivibrio denitrificans</name>
    <dbReference type="NCBI Taxonomy" id="108003"/>
    <lineage>
        <taxon>Bacteria</taxon>
        <taxon>Pseudomonadati</taxon>
        <taxon>Pseudomonadota</taxon>
        <taxon>Gammaproteobacteria</taxon>
        <taxon>Chromatiales</taxon>
        <taxon>Ectothiorhodospiraceae</taxon>
        <taxon>Thioalkalivibrio</taxon>
    </lineage>
</organism>
<dbReference type="InterPro" id="IPR022742">
    <property type="entry name" value="Hydrolase_4"/>
</dbReference>
<dbReference type="InterPro" id="IPR029058">
    <property type="entry name" value="AB_hydrolase_fold"/>
</dbReference>
<keyword evidence="2" id="KW-0378">Hydrolase</keyword>
<dbReference type="InterPro" id="IPR017531">
    <property type="entry name" value="Hydrolase-1_PEP"/>
</dbReference>
<dbReference type="Proteomes" id="UP000189462">
    <property type="component" value="Unassembled WGS sequence"/>
</dbReference>
<dbReference type="InterPro" id="IPR053145">
    <property type="entry name" value="AB_hydrolase_Est10"/>
</dbReference>
<name>A0A1V3ND04_9GAMM</name>
<dbReference type="OrthoDB" id="249225at2"/>
<evidence type="ECO:0000259" key="1">
    <source>
        <dbReference type="Pfam" id="PF12146"/>
    </source>
</evidence>
<dbReference type="NCBIfam" id="TIGR03100">
    <property type="entry name" value="hydr1_PEP"/>
    <property type="match status" value="1"/>
</dbReference>
<dbReference type="Pfam" id="PF12146">
    <property type="entry name" value="Hydrolase_4"/>
    <property type="match status" value="1"/>
</dbReference>
<protein>
    <submittedName>
        <fullName evidence="2">Hydrolase 1, exosortase A system-associated</fullName>
    </submittedName>
</protein>
<reference evidence="2 3" key="1">
    <citation type="submission" date="2017-02" db="EMBL/GenBank/DDBJ databases">
        <title>Genomic diversity within the haloalkaliphilic genus Thioalkalivibrio.</title>
        <authorList>
            <person name="Ahn A.-C."/>
            <person name="Meier-Kolthoff J."/>
            <person name="Overmars L."/>
            <person name="Richter M."/>
            <person name="Woyke T."/>
            <person name="Sorokin D.Y."/>
            <person name="Muyzer G."/>
        </authorList>
    </citation>
    <scope>NUCLEOTIDE SEQUENCE [LARGE SCALE GENOMIC DNA]</scope>
    <source>
        <strain evidence="2 3">ALJD</strain>
    </source>
</reference>
<dbReference type="GO" id="GO:0052689">
    <property type="term" value="F:carboxylic ester hydrolase activity"/>
    <property type="evidence" value="ECO:0007669"/>
    <property type="project" value="TreeGrafter"/>
</dbReference>
<gene>
    <name evidence="2" type="ORF">B1C78_14105</name>
</gene>
<dbReference type="Gene3D" id="3.40.50.1820">
    <property type="entry name" value="alpha/beta hydrolase"/>
    <property type="match status" value="1"/>
</dbReference>
<dbReference type="SUPFAM" id="SSF53474">
    <property type="entry name" value="alpha/beta-Hydrolases"/>
    <property type="match status" value="1"/>
</dbReference>
<evidence type="ECO:0000313" key="3">
    <source>
        <dbReference type="Proteomes" id="UP000189462"/>
    </source>
</evidence>
<dbReference type="PANTHER" id="PTHR43265:SF1">
    <property type="entry name" value="ESTERASE ESTD"/>
    <property type="match status" value="1"/>
</dbReference>
<dbReference type="STRING" id="108003.B1C78_14105"/>
<proteinExistence type="predicted"/>
<accession>A0A1V3ND04</accession>